<keyword evidence="5 8" id="KW-0223">Dioxygenase</keyword>
<evidence type="ECO:0000256" key="8">
    <source>
        <dbReference type="RuleBase" id="RU000683"/>
    </source>
</evidence>
<gene>
    <name evidence="11" type="primary">catE_1</name>
    <name evidence="11" type="ORF">SAMEA2297795_00685</name>
    <name evidence="10" type="ORF">SAMEA2297796_00361</name>
</gene>
<sequence>MTFHNQQATQVTNITLNVSDLSNMINFYTQVLGLSINTQSNTHVVFQIGKHGHTLTLQQIENGRRPSMREAGLFHLAYLLPTRQDLGNFLYHASNLGVQVGGGDHLVSEALYFADPEGNGIEVYYDRPHTQWIWNDQKVKMDTLAVDANDLIAQRSESCWQGMPDHAKIGHLHLKTADLEDARKFYINRLGFAHISDFPQALFMSTQQYHHHIAANTWQSNAKREDNNHSLGLSHVDIYKPNAQSETLIGPEGFEISIHSDESLVAD</sequence>
<dbReference type="EMBL" id="FMPI01000002">
    <property type="protein sequence ID" value="SCS37433.1"/>
    <property type="molecule type" value="Genomic_DNA"/>
</dbReference>
<dbReference type="InterPro" id="IPR037523">
    <property type="entry name" value="VOC_core"/>
</dbReference>
<dbReference type="Proteomes" id="UP000095768">
    <property type="component" value="Unassembled WGS sequence"/>
</dbReference>
<comment type="cofactor">
    <cofactor evidence="1 8">
        <name>Fe(2+)</name>
        <dbReference type="ChEBI" id="CHEBI:29033"/>
    </cofactor>
</comment>
<evidence type="ECO:0000256" key="3">
    <source>
        <dbReference type="ARBA" id="ARBA00022723"/>
    </source>
</evidence>
<comment type="similarity">
    <text evidence="2 8">Belongs to the extradiol ring-cleavage dioxygenase family.</text>
</comment>
<dbReference type="AlphaFoldDB" id="A0A1D4HJQ8"/>
<dbReference type="Pfam" id="PF00903">
    <property type="entry name" value="Glyoxalase"/>
    <property type="match status" value="1"/>
</dbReference>
<keyword evidence="3" id="KW-0479">Metal-binding</keyword>
<feature type="domain" description="VOC" evidence="9">
    <location>
        <begin position="10"/>
        <end position="126"/>
    </location>
</feature>
<evidence type="ECO:0000256" key="7">
    <source>
        <dbReference type="ARBA" id="ARBA00023004"/>
    </source>
</evidence>
<name>A0A1D4HJQ8_9STAP</name>
<dbReference type="PANTHER" id="PTHR43279">
    <property type="entry name" value="CATECHOL-2,3-DIOXYGENASE"/>
    <property type="match status" value="1"/>
</dbReference>
<dbReference type="GO" id="GO:0018577">
    <property type="term" value="F:catechol 2,3-dioxygenase activity"/>
    <property type="evidence" value="ECO:0007669"/>
    <property type="project" value="UniProtKB-EC"/>
</dbReference>
<reference evidence="10 12" key="2">
    <citation type="submission" date="2016-09" db="EMBL/GenBank/DDBJ databases">
        <authorList>
            <consortium name="Pathogen Informatics"/>
            <person name="Sun Q."/>
            <person name="Inoue M."/>
        </authorList>
    </citation>
    <scope>NUCLEOTIDE SEQUENCE [LARGE SCALE GENOMIC DNA]</scope>
    <source>
        <strain evidence="10 12">82C</strain>
    </source>
</reference>
<dbReference type="Gene3D" id="3.10.180.10">
    <property type="entry name" value="2,3-Dihydroxybiphenyl 1,2-Dioxygenase, domain 1"/>
    <property type="match status" value="2"/>
</dbReference>
<keyword evidence="6 8" id="KW-0560">Oxidoreductase</keyword>
<keyword evidence="4 8" id="KW-0058">Aromatic hydrocarbons catabolism</keyword>
<dbReference type="RefSeq" id="WP_069994505.1">
    <property type="nucleotide sequence ID" value="NZ_FMPG01000002.1"/>
</dbReference>
<dbReference type="InterPro" id="IPR000486">
    <property type="entry name" value="Xdiol_ring_cleave_dOase_1/2"/>
</dbReference>
<evidence type="ECO:0000256" key="2">
    <source>
        <dbReference type="ARBA" id="ARBA00008784"/>
    </source>
</evidence>
<dbReference type="EMBL" id="FMPG01000002">
    <property type="protein sequence ID" value="SCS55565.1"/>
    <property type="molecule type" value="Genomic_DNA"/>
</dbReference>
<protein>
    <submittedName>
        <fullName evidence="11">Glyoxalase bleomycin resistance protein</fullName>
        <ecNumber evidence="11">1.13.11.2</ecNumber>
    </submittedName>
</protein>
<dbReference type="Proteomes" id="UP000095412">
    <property type="component" value="Unassembled WGS sequence"/>
</dbReference>
<evidence type="ECO:0000313" key="11">
    <source>
        <dbReference type="EMBL" id="SCS55565.1"/>
    </source>
</evidence>
<reference evidence="11 13" key="1">
    <citation type="submission" date="2016-09" db="EMBL/GenBank/DDBJ databases">
        <authorList>
            <consortium name="Pathogen Informatics"/>
        </authorList>
    </citation>
    <scope>NUCLEOTIDE SEQUENCE [LARGE SCALE GENOMIC DNA]</scope>
    <source>
        <strain evidence="11 13">82B</strain>
    </source>
</reference>
<keyword evidence="7 8" id="KW-0408">Iron</keyword>
<evidence type="ECO:0000313" key="10">
    <source>
        <dbReference type="EMBL" id="SCS37433.1"/>
    </source>
</evidence>
<evidence type="ECO:0000256" key="5">
    <source>
        <dbReference type="ARBA" id="ARBA00022964"/>
    </source>
</evidence>
<dbReference type="PANTHER" id="PTHR43279:SF1">
    <property type="entry name" value="CATECHOL-2,3-DIOXYGENASE"/>
    <property type="match status" value="1"/>
</dbReference>
<dbReference type="EC" id="1.13.11.2" evidence="11"/>
<dbReference type="InterPro" id="IPR004360">
    <property type="entry name" value="Glyas_Fos-R_dOase_dom"/>
</dbReference>
<evidence type="ECO:0000259" key="9">
    <source>
        <dbReference type="PROSITE" id="PS51819"/>
    </source>
</evidence>
<organism evidence="11 13">
    <name type="scientific">Staphylococcus caeli</name>
    <dbReference type="NCBI Taxonomy" id="2201815"/>
    <lineage>
        <taxon>Bacteria</taxon>
        <taxon>Bacillati</taxon>
        <taxon>Bacillota</taxon>
        <taxon>Bacilli</taxon>
        <taxon>Bacillales</taxon>
        <taxon>Staphylococcaceae</taxon>
        <taxon>Staphylococcus</taxon>
    </lineage>
</organism>
<evidence type="ECO:0000256" key="1">
    <source>
        <dbReference type="ARBA" id="ARBA00001954"/>
    </source>
</evidence>
<dbReference type="InterPro" id="IPR029068">
    <property type="entry name" value="Glyas_Bleomycin-R_OHBP_Dase"/>
</dbReference>
<proteinExistence type="inferred from homology"/>
<dbReference type="GO" id="GO:0008198">
    <property type="term" value="F:ferrous iron binding"/>
    <property type="evidence" value="ECO:0007669"/>
    <property type="project" value="InterPro"/>
</dbReference>
<dbReference type="PROSITE" id="PS00082">
    <property type="entry name" value="EXTRADIOL_DIOXYGENAS"/>
    <property type="match status" value="1"/>
</dbReference>
<evidence type="ECO:0000256" key="6">
    <source>
        <dbReference type="ARBA" id="ARBA00023002"/>
    </source>
</evidence>
<keyword evidence="12" id="KW-1185">Reference proteome</keyword>
<dbReference type="OrthoDB" id="9792626at2"/>
<evidence type="ECO:0000256" key="4">
    <source>
        <dbReference type="ARBA" id="ARBA00022797"/>
    </source>
</evidence>
<dbReference type="PROSITE" id="PS51819">
    <property type="entry name" value="VOC"/>
    <property type="match status" value="1"/>
</dbReference>
<evidence type="ECO:0000313" key="12">
    <source>
        <dbReference type="Proteomes" id="UP000095412"/>
    </source>
</evidence>
<evidence type="ECO:0000313" key="13">
    <source>
        <dbReference type="Proteomes" id="UP000095768"/>
    </source>
</evidence>
<accession>A0A1D4HJQ8</accession>
<dbReference type="SUPFAM" id="SSF54593">
    <property type="entry name" value="Glyoxalase/Bleomycin resistance protein/Dihydroxybiphenyl dioxygenase"/>
    <property type="match status" value="2"/>
</dbReference>